<dbReference type="GO" id="GO:0003677">
    <property type="term" value="F:DNA binding"/>
    <property type="evidence" value="ECO:0007669"/>
    <property type="project" value="InterPro"/>
</dbReference>
<protein>
    <submittedName>
        <fullName evidence="2">Methionine biosynthesis protein MetW</fullName>
    </submittedName>
</protein>
<feature type="domain" description="HTH cro/C1-type" evidence="1">
    <location>
        <begin position="16"/>
        <end position="60"/>
    </location>
</feature>
<gene>
    <name evidence="2" type="ORF">SAMN05421547_107197</name>
</gene>
<dbReference type="InterPro" id="IPR010982">
    <property type="entry name" value="Lambda_DNA-bd_dom_sf"/>
</dbReference>
<reference evidence="2 3" key="1">
    <citation type="submission" date="2016-10" db="EMBL/GenBank/DDBJ databases">
        <authorList>
            <person name="de Groot N.N."/>
        </authorList>
    </citation>
    <scope>NUCLEOTIDE SEQUENCE [LARGE SCALE GENOMIC DNA]</scope>
    <source>
        <strain evidence="2 3">LMG 24775</strain>
    </source>
</reference>
<evidence type="ECO:0000313" key="2">
    <source>
        <dbReference type="EMBL" id="SDY73893.1"/>
    </source>
</evidence>
<dbReference type="GeneID" id="94694263"/>
<dbReference type="PROSITE" id="PS50943">
    <property type="entry name" value="HTH_CROC1"/>
    <property type="match status" value="1"/>
</dbReference>
<dbReference type="EMBL" id="FNPE01000007">
    <property type="protein sequence ID" value="SDY73893.1"/>
    <property type="molecule type" value="Genomic_DNA"/>
</dbReference>
<sequence length="99" mass="10892">MSTRTLIDQAIAKAGSQEKLADLLGLKQQNISALRTGKRHTTTDLRVKLAKIADYDLKVALIEQAIEDLDPTDEVQAEAGAMLQAVIDAFPNAGYWRRL</sequence>
<dbReference type="Proteomes" id="UP000183417">
    <property type="component" value="Unassembled WGS sequence"/>
</dbReference>
<organism evidence="2 3">
    <name type="scientific">Delftia lacustris</name>
    <dbReference type="NCBI Taxonomy" id="558537"/>
    <lineage>
        <taxon>Bacteria</taxon>
        <taxon>Pseudomonadati</taxon>
        <taxon>Pseudomonadota</taxon>
        <taxon>Betaproteobacteria</taxon>
        <taxon>Burkholderiales</taxon>
        <taxon>Comamonadaceae</taxon>
        <taxon>Delftia</taxon>
    </lineage>
</organism>
<dbReference type="Gene3D" id="1.10.260.40">
    <property type="entry name" value="lambda repressor-like DNA-binding domains"/>
    <property type="match status" value="1"/>
</dbReference>
<name>A0A1H3MBD1_9BURK</name>
<evidence type="ECO:0000313" key="3">
    <source>
        <dbReference type="Proteomes" id="UP000183417"/>
    </source>
</evidence>
<dbReference type="SUPFAM" id="SSF47413">
    <property type="entry name" value="lambda repressor-like DNA-binding domains"/>
    <property type="match status" value="1"/>
</dbReference>
<dbReference type="RefSeq" id="WP_074921626.1">
    <property type="nucleotide sequence ID" value="NZ_CP141274.1"/>
</dbReference>
<evidence type="ECO:0000259" key="1">
    <source>
        <dbReference type="PROSITE" id="PS50943"/>
    </source>
</evidence>
<proteinExistence type="predicted"/>
<dbReference type="Pfam" id="PF01381">
    <property type="entry name" value="HTH_3"/>
    <property type="match status" value="1"/>
</dbReference>
<dbReference type="CDD" id="cd00093">
    <property type="entry name" value="HTH_XRE"/>
    <property type="match status" value="1"/>
</dbReference>
<dbReference type="InterPro" id="IPR001387">
    <property type="entry name" value="Cro/C1-type_HTH"/>
</dbReference>
<accession>A0A1H3MBD1</accession>
<dbReference type="AlphaFoldDB" id="A0A1H3MBD1"/>